<organism evidence="2 3">
    <name type="scientific">Sesamum indicum</name>
    <name type="common">Oriental sesame</name>
    <name type="synonym">Sesamum orientale</name>
    <dbReference type="NCBI Taxonomy" id="4182"/>
    <lineage>
        <taxon>Eukaryota</taxon>
        <taxon>Viridiplantae</taxon>
        <taxon>Streptophyta</taxon>
        <taxon>Embryophyta</taxon>
        <taxon>Tracheophyta</taxon>
        <taxon>Spermatophyta</taxon>
        <taxon>Magnoliopsida</taxon>
        <taxon>eudicotyledons</taxon>
        <taxon>Gunneridae</taxon>
        <taxon>Pentapetalae</taxon>
        <taxon>asterids</taxon>
        <taxon>lamiids</taxon>
        <taxon>Lamiales</taxon>
        <taxon>Pedaliaceae</taxon>
        <taxon>Sesamum</taxon>
    </lineage>
</organism>
<accession>A0A8M8V5J9</accession>
<evidence type="ECO:0000313" key="2">
    <source>
        <dbReference type="Proteomes" id="UP000504604"/>
    </source>
</evidence>
<gene>
    <name evidence="3" type="primary">LOC110012390</name>
</gene>
<protein>
    <submittedName>
        <fullName evidence="3">Uncharacterized protein LOC110012390</fullName>
    </submittedName>
</protein>
<dbReference type="OrthoDB" id="10488119at2759"/>
<keyword evidence="2" id="KW-1185">Reference proteome</keyword>
<proteinExistence type="predicted"/>
<dbReference type="KEGG" id="sind:110012390"/>
<dbReference type="RefSeq" id="XP_020551336.1">
    <property type="nucleotide sequence ID" value="XM_020695677.1"/>
</dbReference>
<evidence type="ECO:0000256" key="1">
    <source>
        <dbReference type="SAM" id="MobiDB-lite"/>
    </source>
</evidence>
<reference evidence="3" key="1">
    <citation type="submission" date="2025-08" db="UniProtKB">
        <authorList>
            <consortium name="RefSeq"/>
        </authorList>
    </citation>
    <scope>IDENTIFICATION</scope>
</reference>
<feature type="compositionally biased region" description="Polar residues" evidence="1">
    <location>
        <begin position="76"/>
        <end position="86"/>
    </location>
</feature>
<feature type="compositionally biased region" description="Low complexity" evidence="1">
    <location>
        <begin position="41"/>
        <end position="54"/>
    </location>
</feature>
<sequence>MGALETGNAEVKCKHSSEMEPTKERKRVKVSMQDIATQGLESTSSAAVETSSVKKMGRKYNRKEKDVKKSTGPRKNATSKSKTGSADQIDYQAPPKKFTATQKSSDEEGCPASTLKSEPHTGPEVKEYCDSLKARVADLRQETFMLSCQLQKRANKCMKLRDANRLLMDELKKMCEQFVIDILEAKNPDNALQTE</sequence>
<feature type="region of interest" description="Disordered" evidence="1">
    <location>
        <begin position="1"/>
        <end position="123"/>
    </location>
</feature>
<dbReference type="AlphaFoldDB" id="A0A8M8V5J9"/>
<dbReference type="GeneID" id="110012390"/>
<dbReference type="Proteomes" id="UP000504604">
    <property type="component" value="Linkage group LG8"/>
</dbReference>
<name>A0A8M8V5J9_SESIN</name>
<evidence type="ECO:0000313" key="3">
    <source>
        <dbReference type="RefSeq" id="XP_020551336.1"/>
    </source>
</evidence>
<feature type="compositionally biased region" description="Basic and acidic residues" evidence="1">
    <location>
        <begin position="11"/>
        <end position="23"/>
    </location>
</feature>